<feature type="region of interest" description="Disordered" evidence="1">
    <location>
        <begin position="170"/>
        <end position="191"/>
    </location>
</feature>
<dbReference type="EMBL" id="PGGW01000049">
    <property type="protein sequence ID" value="PJE97135.1"/>
    <property type="molecule type" value="Genomic_DNA"/>
</dbReference>
<dbReference type="AlphaFoldDB" id="A0A2M8LYX4"/>
<keyword evidence="2" id="KW-0812">Transmembrane</keyword>
<evidence type="ECO:0000256" key="1">
    <source>
        <dbReference type="SAM" id="MobiDB-lite"/>
    </source>
</evidence>
<keyword evidence="2" id="KW-0472">Membrane</keyword>
<gene>
    <name evidence="3" type="ORF">CUT44_14225</name>
</gene>
<evidence type="ECO:0000256" key="2">
    <source>
        <dbReference type="SAM" id="Phobius"/>
    </source>
</evidence>
<accession>A0A2M8LYX4</accession>
<evidence type="ECO:0000313" key="3">
    <source>
        <dbReference type="EMBL" id="PJE97135.1"/>
    </source>
</evidence>
<comment type="caution">
    <text evidence="3">The sequence shown here is derived from an EMBL/GenBank/DDBJ whole genome shotgun (WGS) entry which is preliminary data.</text>
</comment>
<organism evidence="3 4">
    <name type="scientific">Streptomyces carminius</name>
    <dbReference type="NCBI Taxonomy" id="2665496"/>
    <lineage>
        <taxon>Bacteria</taxon>
        <taxon>Bacillati</taxon>
        <taxon>Actinomycetota</taxon>
        <taxon>Actinomycetes</taxon>
        <taxon>Kitasatosporales</taxon>
        <taxon>Streptomycetaceae</taxon>
        <taxon>Streptomyces</taxon>
    </lineage>
</organism>
<feature type="compositionally biased region" description="Basic and acidic residues" evidence="1">
    <location>
        <begin position="170"/>
        <end position="179"/>
    </location>
</feature>
<sequence length="212" mass="23393">MTAAVFLAAASPAAAPAWVSYVGLAVAGLSALGVVSNFLSTHHREQRKQRERYAEHISAWTGPRVPEVARPGKEDSAESWGHRFRTIIVNNGSEQPVYNTVVAVPTPEAELLPEEEPLLYCAVGLIPPGEKIEVDIGEAGQFCPQFAAPLQVYFTDAQRIPWYRDEDGKLHRNRARPDDESLGAGEGTGFGRRVKRLTRWRRTHGATLPRTQ</sequence>
<proteinExistence type="predicted"/>
<reference evidence="3 4" key="1">
    <citation type="submission" date="2017-11" db="EMBL/GenBank/DDBJ databases">
        <title>Streptomyces carmine sp. nov., a novel actinomycete isolated from Sophora alopecuroides in Xinjiang, China.</title>
        <authorList>
            <person name="Wang Y."/>
            <person name="Luo X."/>
            <person name="Wan C."/>
            <person name="Zhang L."/>
        </authorList>
    </citation>
    <scope>NUCLEOTIDE SEQUENCE [LARGE SCALE GENOMIC DNA]</scope>
    <source>
        <strain evidence="3 4">TRM SA0054</strain>
    </source>
</reference>
<dbReference type="Proteomes" id="UP000230407">
    <property type="component" value="Unassembled WGS sequence"/>
</dbReference>
<dbReference type="RefSeq" id="WP_100202337.1">
    <property type="nucleotide sequence ID" value="NZ_PGGW01000049.1"/>
</dbReference>
<protein>
    <submittedName>
        <fullName evidence="3">Uncharacterized protein</fullName>
    </submittedName>
</protein>
<name>A0A2M8LYX4_9ACTN</name>
<keyword evidence="2" id="KW-1133">Transmembrane helix</keyword>
<feature type="transmembrane region" description="Helical" evidence="2">
    <location>
        <begin position="24"/>
        <end position="42"/>
    </location>
</feature>
<evidence type="ECO:0000313" key="4">
    <source>
        <dbReference type="Proteomes" id="UP000230407"/>
    </source>
</evidence>
<keyword evidence="4" id="KW-1185">Reference proteome</keyword>